<dbReference type="SUPFAM" id="SSF52402">
    <property type="entry name" value="Adenine nucleotide alpha hydrolases-like"/>
    <property type="match status" value="2"/>
</dbReference>
<dbReference type="HOGENOM" id="CLU_049301_2_3_11"/>
<dbReference type="RefSeq" id="WP_013132578.1">
    <property type="nucleotide sequence ID" value="NC_014165.1"/>
</dbReference>
<dbReference type="eggNOG" id="COG0589">
    <property type="taxonomic scope" value="Bacteria"/>
</dbReference>
<dbReference type="InterPro" id="IPR014729">
    <property type="entry name" value="Rossmann-like_a/b/a_fold"/>
</dbReference>
<accession>D6Y3U3</accession>
<gene>
    <name evidence="3" type="ordered locus">Tbis_2336</name>
</gene>
<dbReference type="Gene3D" id="3.40.50.620">
    <property type="entry name" value="HUPs"/>
    <property type="match status" value="2"/>
</dbReference>
<dbReference type="KEGG" id="tbi:Tbis_2336"/>
<comment type="similarity">
    <text evidence="1">Belongs to the universal stress protein A family.</text>
</comment>
<feature type="domain" description="UspA" evidence="2">
    <location>
        <begin position="148"/>
        <end position="283"/>
    </location>
</feature>
<name>D6Y3U3_THEBD</name>
<organism evidence="3 4">
    <name type="scientific">Thermobispora bispora (strain ATCC 19993 / DSM 43833 / CBS 139.67 / JCM 10125 / KCTC 9307 / NBRC 14880 / R51)</name>
    <dbReference type="NCBI Taxonomy" id="469371"/>
    <lineage>
        <taxon>Bacteria</taxon>
        <taxon>Bacillati</taxon>
        <taxon>Actinomycetota</taxon>
        <taxon>Actinomycetes</taxon>
        <taxon>Streptosporangiales</taxon>
        <taxon>Streptosporangiaceae</taxon>
        <taxon>Thermobispora</taxon>
    </lineage>
</organism>
<sequence>MPDLIIVGTDGSPAANAAAAWAVDDAARRGCPVRFVSVIDRWAYSAVKFPTGAGDPLTQQAERALAEAEAIARKRRPDVEVSLEIAEGLPARILREKADEASAVVVGGTGVGGFAGAVLGSVASHVAGHAPGPVVVVRPGWEKAAEREEIVLGVDGSPECEPAMAYAFGEARLRGARIRAVYAWRLPILPLVPEIGYDPEEAREAEHRILSSALEPWRNRYPDVEVTEEAVLAHPVDALTAAAAGAALLVVGSHGRGALGSLVLGSVSRAVLHHAYCPVAVVRPRPSSG</sequence>
<dbReference type="AlphaFoldDB" id="D6Y3U3"/>
<dbReference type="PANTHER" id="PTHR46268:SF6">
    <property type="entry name" value="UNIVERSAL STRESS PROTEIN UP12"/>
    <property type="match status" value="1"/>
</dbReference>
<feature type="domain" description="UspA" evidence="2">
    <location>
        <begin position="5"/>
        <end position="138"/>
    </location>
</feature>
<evidence type="ECO:0000313" key="3">
    <source>
        <dbReference type="EMBL" id="ADG89045.1"/>
    </source>
</evidence>
<dbReference type="InterPro" id="IPR006016">
    <property type="entry name" value="UspA"/>
</dbReference>
<evidence type="ECO:0000313" key="4">
    <source>
        <dbReference type="Proteomes" id="UP000006640"/>
    </source>
</evidence>
<dbReference type="EMBL" id="CP001874">
    <property type="protein sequence ID" value="ADG89045.1"/>
    <property type="molecule type" value="Genomic_DNA"/>
</dbReference>
<dbReference type="Pfam" id="PF00582">
    <property type="entry name" value="Usp"/>
    <property type="match status" value="2"/>
</dbReference>
<evidence type="ECO:0000256" key="1">
    <source>
        <dbReference type="ARBA" id="ARBA00008791"/>
    </source>
</evidence>
<keyword evidence="4" id="KW-1185">Reference proteome</keyword>
<dbReference type="Proteomes" id="UP000006640">
    <property type="component" value="Chromosome"/>
</dbReference>
<dbReference type="STRING" id="469371.Tbis_2336"/>
<protein>
    <submittedName>
        <fullName evidence="3">UspA domain protein</fullName>
    </submittedName>
</protein>
<proteinExistence type="inferred from homology"/>
<dbReference type="OrthoDB" id="9816117at2"/>
<dbReference type="InterPro" id="IPR006015">
    <property type="entry name" value="Universal_stress_UspA"/>
</dbReference>
<reference evidence="3 4" key="1">
    <citation type="submission" date="2010-01" db="EMBL/GenBank/DDBJ databases">
        <title>The complete genome of Thermobispora bispora DSM 43833.</title>
        <authorList>
            <consortium name="US DOE Joint Genome Institute (JGI-PGF)"/>
            <person name="Lucas S."/>
            <person name="Copeland A."/>
            <person name="Lapidus A."/>
            <person name="Glavina del Rio T."/>
            <person name="Dalin E."/>
            <person name="Tice H."/>
            <person name="Bruce D."/>
            <person name="Goodwin L."/>
            <person name="Pitluck S."/>
            <person name="Kyrpides N."/>
            <person name="Mavromatis K."/>
            <person name="Ivanova N."/>
            <person name="Mikhailova N."/>
            <person name="Chertkov O."/>
            <person name="Brettin T."/>
            <person name="Detter J.C."/>
            <person name="Han C."/>
            <person name="Larimer F."/>
            <person name="Land M."/>
            <person name="Hauser L."/>
            <person name="Markowitz V."/>
            <person name="Cheng J.-F."/>
            <person name="Hugenholtz P."/>
            <person name="Woyke T."/>
            <person name="Wu D."/>
            <person name="Jando M."/>
            <person name="Schneider S."/>
            <person name="Klenk H.-P."/>
            <person name="Eisen J.A."/>
        </authorList>
    </citation>
    <scope>NUCLEOTIDE SEQUENCE [LARGE SCALE GENOMIC DNA]</scope>
    <source>
        <strain evidence="4">ATCC 19993 / DSM 43833 / CBS 139.67 / JCM 10125 / KCTC 9307 / NBRC 14880 / R51</strain>
    </source>
</reference>
<dbReference type="PANTHER" id="PTHR46268">
    <property type="entry name" value="STRESS RESPONSE PROTEIN NHAX"/>
    <property type="match status" value="1"/>
</dbReference>
<evidence type="ECO:0000259" key="2">
    <source>
        <dbReference type="Pfam" id="PF00582"/>
    </source>
</evidence>
<dbReference type="PRINTS" id="PR01438">
    <property type="entry name" value="UNVRSLSTRESS"/>
</dbReference>